<evidence type="ECO:0000256" key="2">
    <source>
        <dbReference type="ARBA" id="ARBA00022801"/>
    </source>
</evidence>
<proteinExistence type="predicted"/>
<name>A0A540WFZ0_9ACTN</name>
<dbReference type="Proteomes" id="UP000319103">
    <property type="component" value="Unassembled WGS sequence"/>
</dbReference>
<evidence type="ECO:0000256" key="3">
    <source>
        <dbReference type="ARBA" id="ARBA00022840"/>
    </source>
</evidence>
<keyword evidence="1" id="KW-0547">Nucleotide-binding</keyword>
<dbReference type="Pfam" id="PF08706">
    <property type="entry name" value="D5_N"/>
    <property type="match status" value="1"/>
</dbReference>
<comment type="caution">
    <text evidence="5">The sequence shown here is derived from an EMBL/GenBank/DDBJ whole genome shotgun (WGS) entry which is preliminary data.</text>
</comment>
<keyword evidence="6" id="KW-1185">Reference proteome</keyword>
<dbReference type="InterPro" id="IPR014015">
    <property type="entry name" value="Helicase_SF3_DNA-vir"/>
</dbReference>
<evidence type="ECO:0000313" key="6">
    <source>
        <dbReference type="Proteomes" id="UP000319103"/>
    </source>
</evidence>
<evidence type="ECO:0000256" key="1">
    <source>
        <dbReference type="ARBA" id="ARBA00022741"/>
    </source>
</evidence>
<dbReference type="Pfam" id="PF19263">
    <property type="entry name" value="DUF5906"/>
    <property type="match status" value="1"/>
</dbReference>
<dbReference type="GO" id="GO:0016787">
    <property type="term" value="F:hydrolase activity"/>
    <property type="evidence" value="ECO:0007669"/>
    <property type="project" value="UniProtKB-KW"/>
</dbReference>
<dbReference type="Gene3D" id="3.40.50.300">
    <property type="entry name" value="P-loop containing nucleotide triphosphate hydrolases"/>
    <property type="match status" value="1"/>
</dbReference>
<dbReference type="SMART" id="SM00885">
    <property type="entry name" value="D5_N"/>
    <property type="match status" value="1"/>
</dbReference>
<evidence type="ECO:0000259" key="4">
    <source>
        <dbReference type="PROSITE" id="PS51206"/>
    </source>
</evidence>
<dbReference type="OrthoDB" id="9763644at2"/>
<gene>
    <name evidence="5" type="ORF">E6W39_00965</name>
</gene>
<dbReference type="InterPro" id="IPR027417">
    <property type="entry name" value="P-loop_NTPase"/>
</dbReference>
<dbReference type="EMBL" id="VIGB01000002">
    <property type="protein sequence ID" value="TQF07940.1"/>
    <property type="molecule type" value="Genomic_DNA"/>
</dbReference>
<dbReference type="SUPFAM" id="SSF52540">
    <property type="entry name" value="P-loop containing nucleoside triphosphate hydrolases"/>
    <property type="match status" value="1"/>
</dbReference>
<dbReference type="PANTHER" id="PTHR35372:SF2">
    <property type="entry name" value="SF3 HELICASE DOMAIN-CONTAINING PROTEIN"/>
    <property type="match status" value="1"/>
</dbReference>
<sequence length="536" mass="58534">MTTEHGPEGGFDALAAARQILTAANTPTPGTVAVPGQAARPFTPVQESMLTLTPSAAPQAPQPVMVHEVQPSPAVTRQGLLPDSLSDRGNAKLFVRLYGADYRYVPGLGWYSWAGHRWQIDETDTVLWAAGEMAEHLVLHDPSGTYTTSELKRHRRRALSTSGMTAMLEQAKAAPGMVMHASTLDADPYALCTTAGVVDLRTGLLIPPDPTRHSHSRSTTVAPQAMPTPRWFRFLEDTFGEGPEGQEMINFLHLCLGYSISGDVGAQIMPFLYGTGKNGKSVLLDVMLQLLGDYADAAPPGFLMARAFDGHPTDLAELHGRRIIMCSELKPGDRFDEARVKLLTGGDRVKARRMRQDFFSFNPTHKLWLLGNHRPEVGTGGPAFWRRMRLIPFERVVAEDRKIDNLAHVLVAEEGPGILNWLITGASRYFNGHKDLTGPQSVQTATSAYAETEDSVGRFLTEACKIADGLRAEQALLYGAYTRWCGGEGANPVTARAFAARVRETLGMTSPKDMVLSNSRKYYPGIGLLADEEPQP</sequence>
<dbReference type="InterPro" id="IPR051620">
    <property type="entry name" value="ORF904-like_C"/>
</dbReference>
<protein>
    <submittedName>
        <fullName evidence="5">DNA primase</fullName>
    </submittedName>
</protein>
<dbReference type="InterPro" id="IPR014818">
    <property type="entry name" value="Phage/plasmid_primase_P4_C"/>
</dbReference>
<dbReference type="AlphaFoldDB" id="A0A540WFZ0"/>
<dbReference type="PANTHER" id="PTHR35372">
    <property type="entry name" value="ATP BINDING PROTEIN-RELATED"/>
    <property type="match status" value="1"/>
</dbReference>
<dbReference type="InterPro" id="IPR006500">
    <property type="entry name" value="Helicase_put_C_phage/plasmid"/>
</dbReference>
<accession>A0A540WFZ0</accession>
<keyword evidence="2" id="KW-0378">Hydrolase</keyword>
<dbReference type="NCBIfam" id="TIGR01613">
    <property type="entry name" value="primase_Cterm"/>
    <property type="match status" value="1"/>
</dbReference>
<feature type="domain" description="SF3 helicase" evidence="4">
    <location>
        <begin position="247"/>
        <end position="406"/>
    </location>
</feature>
<dbReference type="InterPro" id="IPR045455">
    <property type="entry name" value="NrS-1_pol-like_helicase"/>
</dbReference>
<keyword evidence="3" id="KW-0067">ATP-binding</keyword>
<reference evidence="5 6" key="1">
    <citation type="submission" date="2019-06" db="EMBL/GenBank/DDBJ databases">
        <title>Description of Kitasatospora acidophila sp. nov. isolated from pine grove soil, and reclassification of Streptomyces novaecaesareae to Kitasatospora novaeceasareae comb. nov.</title>
        <authorList>
            <person name="Kim M.J."/>
        </authorList>
    </citation>
    <scope>NUCLEOTIDE SEQUENCE [LARGE SCALE GENOMIC DNA]</scope>
    <source>
        <strain evidence="5 6">MMS16-CNU292</strain>
    </source>
</reference>
<organism evidence="5 6">
    <name type="scientific">Kitasatospora acidiphila</name>
    <dbReference type="NCBI Taxonomy" id="2567942"/>
    <lineage>
        <taxon>Bacteria</taxon>
        <taxon>Bacillati</taxon>
        <taxon>Actinomycetota</taxon>
        <taxon>Actinomycetes</taxon>
        <taxon>Kitasatosporales</taxon>
        <taxon>Streptomycetaceae</taxon>
        <taxon>Kitasatospora</taxon>
    </lineage>
</organism>
<dbReference type="RefSeq" id="WP_141631805.1">
    <property type="nucleotide sequence ID" value="NZ_VIGB01000002.1"/>
</dbReference>
<dbReference type="GO" id="GO:0005524">
    <property type="term" value="F:ATP binding"/>
    <property type="evidence" value="ECO:0007669"/>
    <property type="project" value="UniProtKB-KW"/>
</dbReference>
<evidence type="ECO:0000313" key="5">
    <source>
        <dbReference type="EMBL" id="TQF07940.1"/>
    </source>
</evidence>
<dbReference type="PROSITE" id="PS51206">
    <property type="entry name" value="SF3_HELICASE_1"/>
    <property type="match status" value="1"/>
</dbReference>